<dbReference type="GO" id="GO:0008237">
    <property type="term" value="F:metallopeptidase activity"/>
    <property type="evidence" value="ECO:0007669"/>
    <property type="project" value="UniProtKB-KW"/>
</dbReference>
<dbReference type="RefSeq" id="WP_182512727.1">
    <property type="nucleotide sequence ID" value="NZ_JACJIQ010000006.1"/>
</dbReference>
<protein>
    <recommendedName>
        <fullName evidence="6">MPN domain-containing protein</fullName>
    </recommendedName>
</protein>
<organism evidence="7 8">
    <name type="scientific">Rufibacter quisquiliarum</name>
    <dbReference type="NCBI Taxonomy" id="1549639"/>
    <lineage>
        <taxon>Bacteria</taxon>
        <taxon>Pseudomonadati</taxon>
        <taxon>Bacteroidota</taxon>
        <taxon>Cytophagia</taxon>
        <taxon>Cytophagales</taxon>
        <taxon>Hymenobacteraceae</taxon>
        <taxon>Rufibacter</taxon>
    </lineage>
</organism>
<keyword evidence="4" id="KW-0862">Zinc</keyword>
<dbReference type="SUPFAM" id="SSF69572">
    <property type="entry name" value="Activating enzymes of the ubiquitin-like proteins"/>
    <property type="match status" value="1"/>
</dbReference>
<dbReference type="InterPro" id="IPR037518">
    <property type="entry name" value="MPN"/>
</dbReference>
<dbReference type="GO" id="GO:0061504">
    <property type="term" value="P:cyclic threonylcarbamoyladenosine biosynthetic process"/>
    <property type="evidence" value="ECO:0007669"/>
    <property type="project" value="TreeGrafter"/>
</dbReference>
<gene>
    <name evidence="7" type="ORF">FHS90_001793</name>
</gene>
<evidence type="ECO:0000256" key="4">
    <source>
        <dbReference type="ARBA" id="ARBA00022833"/>
    </source>
</evidence>
<dbReference type="AlphaFoldDB" id="A0A839GDU2"/>
<evidence type="ECO:0000256" key="1">
    <source>
        <dbReference type="ARBA" id="ARBA00022670"/>
    </source>
</evidence>
<dbReference type="GO" id="GO:0046872">
    <property type="term" value="F:metal ion binding"/>
    <property type="evidence" value="ECO:0007669"/>
    <property type="project" value="UniProtKB-KW"/>
</dbReference>
<evidence type="ECO:0000256" key="3">
    <source>
        <dbReference type="ARBA" id="ARBA00022801"/>
    </source>
</evidence>
<dbReference type="Gene3D" id="3.40.50.720">
    <property type="entry name" value="NAD(P)-binding Rossmann-like Domain"/>
    <property type="match status" value="1"/>
</dbReference>
<feature type="domain" description="MPN" evidence="6">
    <location>
        <begin position="644"/>
        <end position="779"/>
    </location>
</feature>
<dbReference type="GO" id="GO:0006508">
    <property type="term" value="P:proteolysis"/>
    <property type="evidence" value="ECO:0007669"/>
    <property type="project" value="UniProtKB-KW"/>
</dbReference>
<proteinExistence type="predicted"/>
<dbReference type="Proteomes" id="UP000563094">
    <property type="component" value="Unassembled WGS sequence"/>
</dbReference>
<dbReference type="InterPro" id="IPR045886">
    <property type="entry name" value="ThiF/MoeB/HesA"/>
</dbReference>
<dbReference type="PANTHER" id="PTHR43267:SF1">
    <property type="entry name" value="TRNA THREONYLCARBAMOYLADENOSINE DEHYDRATASE"/>
    <property type="match status" value="1"/>
</dbReference>
<sequence length="779" mass="88294">MVNLFTEKFDNDDESTLSIEIREAITELREIDKNLKVKKWHGEKRTAVALTVPVSLPSRGTVNGIDIREEEPIIILFNKYLYPHEAPKVLSDRIRFPKGDLAHLNPTPKEHPACFCLHRGNINEWFAEHNIIDLVDRVCNWLKDAACDNLNRQDDDFEPVLFNNKFGCSVFLEEDLLKILSLHRKKNKIHGDSIFVLYDVLTKRNNSEPQFSDDYFLRNNNYVFDLSAALKVADHCKERNQLSLEGKSNDYCTFGILAWPTETDIIHKYFSSVPDKLGPFLDWAETLNIPLRESFADLLKKDLNLLPGIPITLILPRPRKLIGHSTNQEIISFITYPTITKEKEGKKWDDKSVVHPMMNLNPLSPFRAKAVSGFEALKSIEKVLVIGCGAVGSKAIFHLAKSGSTDLTLVDNDSILPHNLARHALLGDSLWQNKAEAVKSEIEKLFPNQKLNVKTYNESIVELFNSETNTLDIRNHNFIIDATASNIVEKFLTYSNLPSHIRYSRMEIGDEGNLGILRIEGASRNPRMDDLKMLTYDLAIEDTSLSEWLIRNKNSQQNGSAADEGITIGLNCSSDSVKLADETVSLHTSTIVAGLRNTIYKEEHDGKILFNHISLKAGFKVNAQEVKFGSLDILKARNLQGWEVRLKNGIADQLFKQLSLNSPNETGGLLVGRTDLRNKTIYVTRFLDAPEDSIMTPYLFTRGITGISKIIKRVRKLTGGMLDFVGEWHTHPMGGSKLSGKDRETVRELKSYLDKVNLPTFILIVTPNKLHPYVFYKNR</sequence>
<keyword evidence="2" id="KW-0479">Metal-binding</keyword>
<dbReference type="InterPro" id="IPR035985">
    <property type="entry name" value="Ubiquitin-activating_enz"/>
</dbReference>
<evidence type="ECO:0000256" key="5">
    <source>
        <dbReference type="ARBA" id="ARBA00023049"/>
    </source>
</evidence>
<dbReference type="CDD" id="cd01483">
    <property type="entry name" value="E1_enzyme_family"/>
    <property type="match status" value="1"/>
</dbReference>
<dbReference type="InterPro" id="IPR000594">
    <property type="entry name" value="ThiF_NAD_FAD-bd"/>
</dbReference>
<dbReference type="Gene3D" id="3.40.140.10">
    <property type="entry name" value="Cytidine Deaminase, domain 2"/>
    <property type="match status" value="1"/>
</dbReference>
<keyword evidence="8" id="KW-1185">Reference proteome</keyword>
<dbReference type="SUPFAM" id="SSF102712">
    <property type="entry name" value="JAB1/MPN domain"/>
    <property type="match status" value="1"/>
</dbReference>
<dbReference type="InterPro" id="IPR032865">
    <property type="entry name" value="Prok-E2_A"/>
</dbReference>
<dbReference type="InterPro" id="IPR028090">
    <property type="entry name" value="JAB_dom_prok"/>
</dbReference>
<accession>A0A839GDU2</accession>
<dbReference type="PANTHER" id="PTHR43267">
    <property type="entry name" value="TRNA THREONYLCARBAMOYLADENOSINE DEHYDRATASE"/>
    <property type="match status" value="1"/>
</dbReference>
<name>A0A839GDU2_9BACT</name>
<keyword evidence="1" id="KW-0645">Protease</keyword>
<dbReference type="GO" id="GO:0008641">
    <property type="term" value="F:ubiquitin-like modifier activating enzyme activity"/>
    <property type="evidence" value="ECO:0007669"/>
    <property type="project" value="InterPro"/>
</dbReference>
<comment type="caution">
    <text evidence="7">The sequence shown here is derived from an EMBL/GenBank/DDBJ whole genome shotgun (WGS) entry which is preliminary data.</text>
</comment>
<evidence type="ECO:0000313" key="8">
    <source>
        <dbReference type="Proteomes" id="UP000563094"/>
    </source>
</evidence>
<dbReference type="PROSITE" id="PS50249">
    <property type="entry name" value="MPN"/>
    <property type="match status" value="1"/>
</dbReference>
<dbReference type="Pfam" id="PF14464">
    <property type="entry name" value="Prok-JAB"/>
    <property type="match status" value="1"/>
</dbReference>
<evidence type="ECO:0000256" key="2">
    <source>
        <dbReference type="ARBA" id="ARBA00022723"/>
    </source>
</evidence>
<keyword evidence="3" id="KW-0378">Hydrolase</keyword>
<evidence type="ECO:0000313" key="7">
    <source>
        <dbReference type="EMBL" id="MBA9077082.1"/>
    </source>
</evidence>
<reference evidence="7 8" key="1">
    <citation type="submission" date="2020-08" db="EMBL/GenBank/DDBJ databases">
        <title>Genomic Encyclopedia of Type Strains, Phase IV (KMG-IV): sequencing the most valuable type-strain genomes for metagenomic binning, comparative biology and taxonomic classification.</title>
        <authorList>
            <person name="Goeker M."/>
        </authorList>
    </citation>
    <scope>NUCLEOTIDE SEQUENCE [LARGE SCALE GENOMIC DNA]</scope>
    <source>
        <strain evidence="7 8">DSM 29854</strain>
    </source>
</reference>
<dbReference type="EMBL" id="JACJIQ010000006">
    <property type="protein sequence ID" value="MBA9077082.1"/>
    <property type="molecule type" value="Genomic_DNA"/>
</dbReference>
<keyword evidence="5" id="KW-0482">Metalloprotease</keyword>
<dbReference type="Pfam" id="PF00899">
    <property type="entry name" value="ThiF"/>
    <property type="match status" value="1"/>
</dbReference>
<dbReference type="Pfam" id="PF14457">
    <property type="entry name" value="Prok-E2_A"/>
    <property type="match status" value="1"/>
</dbReference>
<dbReference type="GO" id="GO:0061503">
    <property type="term" value="F:tRNA threonylcarbamoyladenosine dehydratase"/>
    <property type="evidence" value="ECO:0007669"/>
    <property type="project" value="TreeGrafter"/>
</dbReference>
<evidence type="ECO:0000259" key="6">
    <source>
        <dbReference type="PROSITE" id="PS50249"/>
    </source>
</evidence>